<dbReference type="EMBL" id="MU128914">
    <property type="protein sequence ID" value="KAF9520097.1"/>
    <property type="molecule type" value="Genomic_DNA"/>
</dbReference>
<proteinExistence type="predicted"/>
<protein>
    <submittedName>
        <fullName evidence="1">Uncharacterized protein</fullName>
    </submittedName>
</protein>
<evidence type="ECO:0000313" key="2">
    <source>
        <dbReference type="Proteomes" id="UP000886523"/>
    </source>
</evidence>
<evidence type="ECO:0000313" key="1">
    <source>
        <dbReference type="EMBL" id="KAF9520097.1"/>
    </source>
</evidence>
<dbReference type="Proteomes" id="UP000886523">
    <property type="component" value="Unassembled WGS sequence"/>
</dbReference>
<gene>
    <name evidence="1" type="ORF">BS47DRAFT_1336428</name>
</gene>
<organism evidence="1 2">
    <name type="scientific">Hydnum rufescens UP504</name>
    <dbReference type="NCBI Taxonomy" id="1448309"/>
    <lineage>
        <taxon>Eukaryota</taxon>
        <taxon>Fungi</taxon>
        <taxon>Dikarya</taxon>
        <taxon>Basidiomycota</taxon>
        <taxon>Agaricomycotina</taxon>
        <taxon>Agaricomycetes</taxon>
        <taxon>Cantharellales</taxon>
        <taxon>Hydnaceae</taxon>
        <taxon>Hydnum</taxon>
    </lineage>
</organism>
<keyword evidence="2" id="KW-1185">Reference proteome</keyword>
<name>A0A9P6B9Q4_9AGAM</name>
<dbReference type="AlphaFoldDB" id="A0A9P6B9Q4"/>
<sequence>MASETPLARLCSDSTGEITGVESFPRLETNEVQPGDVDNLDVPPGDLALTLSGTEDTTLVHHSLFDLF</sequence>
<accession>A0A9P6B9Q4</accession>
<reference evidence="1" key="1">
    <citation type="journal article" date="2020" name="Nat. Commun.">
        <title>Large-scale genome sequencing of mycorrhizal fungi provides insights into the early evolution of symbiotic traits.</title>
        <authorList>
            <person name="Miyauchi S."/>
            <person name="Kiss E."/>
            <person name="Kuo A."/>
            <person name="Drula E."/>
            <person name="Kohler A."/>
            <person name="Sanchez-Garcia M."/>
            <person name="Morin E."/>
            <person name="Andreopoulos B."/>
            <person name="Barry K.W."/>
            <person name="Bonito G."/>
            <person name="Buee M."/>
            <person name="Carver A."/>
            <person name="Chen C."/>
            <person name="Cichocki N."/>
            <person name="Clum A."/>
            <person name="Culley D."/>
            <person name="Crous P.W."/>
            <person name="Fauchery L."/>
            <person name="Girlanda M."/>
            <person name="Hayes R.D."/>
            <person name="Keri Z."/>
            <person name="LaButti K."/>
            <person name="Lipzen A."/>
            <person name="Lombard V."/>
            <person name="Magnuson J."/>
            <person name="Maillard F."/>
            <person name="Murat C."/>
            <person name="Nolan M."/>
            <person name="Ohm R.A."/>
            <person name="Pangilinan J."/>
            <person name="Pereira M.F."/>
            <person name="Perotto S."/>
            <person name="Peter M."/>
            <person name="Pfister S."/>
            <person name="Riley R."/>
            <person name="Sitrit Y."/>
            <person name="Stielow J.B."/>
            <person name="Szollosi G."/>
            <person name="Zifcakova L."/>
            <person name="Stursova M."/>
            <person name="Spatafora J.W."/>
            <person name="Tedersoo L."/>
            <person name="Vaario L.M."/>
            <person name="Yamada A."/>
            <person name="Yan M."/>
            <person name="Wang P."/>
            <person name="Xu J."/>
            <person name="Bruns T."/>
            <person name="Baldrian P."/>
            <person name="Vilgalys R."/>
            <person name="Dunand C."/>
            <person name="Henrissat B."/>
            <person name="Grigoriev I.V."/>
            <person name="Hibbett D."/>
            <person name="Nagy L.G."/>
            <person name="Martin F.M."/>
        </authorList>
    </citation>
    <scope>NUCLEOTIDE SEQUENCE</scope>
    <source>
        <strain evidence="1">UP504</strain>
    </source>
</reference>
<comment type="caution">
    <text evidence="1">The sequence shown here is derived from an EMBL/GenBank/DDBJ whole genome shotgun (WGS) entry which is preliminary data.</text>
</comment>